<name>A0ACC1MKG9_9HYPO</name>
<organism evidence="1 2">
    <name type="scientific">Zarea fungicola</name>
    <dbReference type="NCBI Taxonomy" id="93591"/>
    <lineage>
        <taxon>Eukaryota</taxon>
        <taxon>Fungi</taxon>
        <taxon>Dikarya</taxon>
        <taxon>Ascomycota</taxon>
        <taxon>Pezizomycotina</taxon>
        <taxon>Sordariomycetes</taxon>
        <taxon>Hypocreomycetidae</taxon>
        <taxon>Hypocreales</taxon>
        <taxon>Cordycipitaceae</taxon>
        <taxon>Zarea</taxon>
    </lineage>
</organism>
<reference evidence="1" key="1">
    <citation type="submission" date="2022-08" db="EMBL/GenBank/DDBJ databases">
        <title>Genome Sequence of Lecanicillium fungicola.</title>
        <authorList>
            <person name="Buettner E."/>
        </authorList>
    </citation>
    <scope>NUCLEOTIDE SEQUENCE</scope>
    <source>
        <strain evidence="1">Babe33</strain>
    </source>
</reference>
<evidence type="ECO:0000313" key="2">
    <source>
        <dbReference type="Proteomes" id="UP001143910"/>
    </source>
</evidence>
<proteinExistence type="predicted"/>
<dbReference type="Proteomes" id="UP001143910">
    <property type="component" value="Unassembled WGS sequence"/>
</dbReference>
<dbReference type="EMBL" id="JANJQO010002424">
    <property type="protein sequence ID" value="KAJ2967043.1"/>
    <property type="molecule type" value="Genomic_DNA"/>
</dbReference>
<keyword evidence="2" id="KW-1185">Reference proteome</keyword>
<sequence>MAYKSSICTVSLGRAFAGHGLEHKLEMAQKYGFQGIELFYEDLEHETKSLLGDCSQPNLLTAATQIRHWCAARHLEIICLQPFMHYGGLIDRERQRKQLAAIESWIELAHALGTDLILFPSSFLPAEHLTKDFSCLVQDLQDAADAGIRSTPRVRFAFEALCWGSQVYTWEDSWRVVSAVNRPNFGLCLDTFNIAGRIFADPASRSGRTRNSNATLERSMKRLMAQVDVGKIFLVQVADAERLEQPLDQRHHFYNAEQPARMSWSRNCRLFYGEAQWGGYLPVKAILQTVLHGLGYTGWMSFEVFHRKLADRDAATPENLAARASRSWARLVRDLALDSPRVIQEQKMERAVL</sequence>
<evidence type="ECO:0000313" key="1">
    <source>
        <dbReference type="EMBL" id="KAJ2967043.1"/>
    </source>
</evidence>
<gene>
    <name evidence="1" type="ORF">NQ176_g9857</name>
</gene>
<comment type="caution">
    <text evidence="1">The sequence shown here is derived from an EMBL/GenBank/DDBJ whole genome shotgun (WGS) entry which is preliminary data.</text>
</comment>
<accession>A0ACC1MKG9</accession>
<protein>
    <submittedName>
        <fullName evidence="1">Uncharacterized protein</fullName>
    </submittedName>
</protein>